<name>A0A6J7JE54_9ZZZZ</name>
<dbReference type="EMBL" id="CAFAAV010000004">
    <property type="protein sequence ID" value="CAB4800739.1"/>
    <property type="molecule type" value="Genomic_DNA"/>
</dbReference>
<evidence type="ECO:0000313" key="6">
    <source>
        <dbReference type="EMBL" id="CAB4941698.1"/>
    </source>
</evidence>
<dbReference type="EMBL" id="CAFBMT010000013">
    <property type="protein sequence ID" value="CAB4941698.1"/>
    <property type="molecule type" value="Genomic_DNA"/>
</dbReference>
<dbReference type="PANTHER" id="PTHR13016:SF0">
    <property type="entry name" value="AMME SYNDROME CANDIDATE GENE 1 PROTEIN"/>
    <property type="match status" value="1"/>
</dbReference>
<dbReference type="EMBL" id="CAESGF010000016">
    <property type="protein sequence ID" value="CAB4364683.1"/>
    <property type="molecule type" value="Genomic_DNA"/>
</dbReference>
<sequence>MGGQGCNAYGQQPLSDDDLQRLVRVAEQSVEVAVLRGATDQPDIADHPAALREPRAVFVTLRRHGHLRGCIGTLAATQPLVMAVADRARASALADPRFDPVQPHELDDLEVSVSVLTAPAPLAVDDFDELVAALRPGIDGIVVEAGQHRATFLPSVWEELTEPLQFLDALWLKADLSPRTWPPHIRISRYTAQHATDEGRDRLADR</sequence>
<evidence type="ECO:0000313" key="5">
    <source>
        <dbReference type="EMBL" id="CAB4847358.1"/>
    </source>
</evidence>
<evidence type="ECO:0000313" key="4">
    <source>
        <dbReference type="EMBL" id="CAB4800739.1"/>
    </source>
</evidence>
<evidence type="ECO:0000313" key="7">
    <source>
        <dbReference type="EMBL" id="CAB4984598.1"/>
    </source>
</evidence>
<evidence type="ECO:0000313" key="2">
    <source>
        <dbReference type="EMBL" id="CAB4364683.1"/>
    </source>
</evidence>
<dbReference type="EMBL" id="CAFBIY010000016">
    <property type="protein sequence ID" value="CAB4847358.1"/>
    <property type="molecule type" value="Genomic_DNA"/>
</dbReference>
<dbReference type="InterPro" id="IPR036071">
    <property type="entry name" value="AMMECR1_dom_sf"/>
</dbReference>
<evidence type="ECO:0000313" key="3">
    <source>
        <dbReference type="EMBL" id="CAB4735003.1"/>
    </source>
</evidence>
<dbReference type="PROSITE" id="PS51112">
    <property type="entry name" value="AMMECR1"/>
    <property type="match status" value="1"/>
</dbReference>
<organism evidence="6">
    <name type="scientific">freshwater metagenome</name>
    <dbReference type="NCBI Taxonomy" id="449393"/>
    <lineage>
        <taxon>unclassified sequences</taxon>
        <taxon>metagenomes</taxon>
        <taxon>ecological metagenomes</taxon>
    </lineage>
</organism>
<dbReference type="EMBL" id="CAFBOL010000020">
    <property type="protein sequence ID" value="CAB4984598.1"/>
    <property type="molecule type" value="Genomic_DNA"/>
</dbReference>
<feature type="domain" description="AMMECR1" evidence="1">
    <location>
        <begin position="17"/>
        <end position="206"/>
    </location>
</feature>
<dbReference type="InterPro" id="IPR027623">
    <property type="entry name" value="AmmeMemoSam_A"/>
</dbReference>
<dbReference type="NCBIfam" id="TIGR00296">
    <property type="entry name" value="TIGR00296 family protein"/>
    <property type="match status" value="1"/>
</dbReference>
<dbReference type="Pfam" id="PF01871">
    <property type="entry name" value="AMMECR1"/>
    <property type="match status" value="1"/>
</dbReference>
<dbReference type="AlphaFoldDB" id="A0A6J7JE54"/>
<dbReference type="InterPro" id="IPR002733">
    <property type="entry name" value="AMMECR1_domain"/>
</dbReference>
<dbReference type="Gene3D" id="3.30.1490.150">
    <property type="entry name" value="Hypothetical protein ph0010, domain 2"/>
    <property type="match status" value="1"/>
</dbReference>
<dbReference type="PANTHER" id="PTHR13016">
    <property type="entry name" value="AMMECR1 HOMOLOG"/>
    <property type="match status" value="1"/>
</dbReference>
<evidence type="ECO:0000259" key="1">
    <source>
        <dbReference type="PROSITE" id="PS51112"/>
    </source>
</evidence>
<dbReference type="InterPro" id="IPR027485">
    <property type="entry name" value="AMMECR1_N"/>
</dbReference>
<proteinExistence type="predicted"/>
<protein>
    <submittedName>
        <fullName evidence="6">Unannotated protein</fullName>
    </submittedName>
</protein>
<dbReference type="EMBL" id="CAEZYF010000018">
    <property type="protein sequence ID" value="CAB4735003.1"/>
    <property type="molecule type" value="Genomic_DNA"/>
</dbReference>
<dbReference type="InterPro" id="IPR023473">
    <property type="entry name" value="AMMECR1"/>
</dbReference>
<gene>
    <name evidence="3" type="ORF">UFOPK2656_02460</name>
    <name evidence="4" type="ORF">UFOPK3099_00104</name>
    <name evidence="5" type="ORF">UFOPK3267_00463</name>
    <name evidence="6" type="ORF">UFOPK3651_02211</name>
    <name evidence="7" type="ORF">UFOPK3931_01042</name>
    <name evidence="2" type="ORF">UFOPK4189_02441</name>
</gene>
<reference evidence="6" key="1">
    <citation type="submission" date="2020-05" db="EMBL/GenBank/DDBJ databases">
        <authorList>
            <person name="Chiriac C."/>
            <person name="Salcher M."/>
            <person name="Ghai R."/>
            <person name="Kavagutti S V."/>
        </authorList>
    </citation>
    <scope>NUCLEOTIDE SEQUENCE</scope>
</reference>
<dbReference type="SUPFAM" id="SSF143447">
    <property type="entry name" value="AMMECR1-like"/>
    <property type="match status" value="1"/>
</dbReference>
<dbReference type="NCBIfam" id="TIGR04335">
    <property type="entry name" value="AmmeMemoSam_A"/>
    <property type="match status" value="1"/>
</dbReference>
<dbReference type="Gene3D" id="3.30.700.20">
    <property type="entry name" value="Hypothetical protein ph0010, domain 1"/>
    <property type="match status" value="1"/>
</dbReference>
<accession>A0A6J7JE54</accession>